<accession>A0A0G3EBS4</accession>
<proteinExistence type="inferred from homology"/>
<dbReference type="Pfam" id="PF00884">
    <property type="entry name" value="Sulfatase"/>
    <property type="match status" value="2"/>
</dbReference>
<sequence>MAHSRRTFITGAGGAAAWSAAGGGAAADRGASSPHLLLITADNISARELGCYGHPSHRTPHLDRLASEGVRFQTCWGSPSGMAARVELCTGRYPFRTGWYHEFMRPAAGERGYVVSQSNLTLARLLQHAGYDTFLAGQWLFPESPMQHGYRNRCVWAPGVRRLFGGEPSTVQGATPDAHLRGLPSWHRNPELRINGHRYAADEEHYGPDLFRSYLAHHTSRVASAPVFMHYAMTLGRRAELEPGGVVTWPPVPGTETEAGTLKDTVEHIDAGIGALMQNLVDSGLERDMIVVFTADNGSPFFGKGRIYGERGAAVPLIVWGPGRIPSLPPSPALVDHTDIFPTLAQLAGASIPGDYELDGKSFVPALRGEPGSIRTWIYAPWADRQLVRTRDWMLDGDDRLWRCRPDEGDGTCRRVSREMAPHAYLAAHRLRRIKTKLAVSSRHEASLQRWRRTTFQEDRRAARQVEAGRAAGWFIDGPGRLYATPEFLRIECRGPGVRLYSALREDLVPVSIRARIRCAADGEARWGWREAGDAGDAARTLAFPLRPDGIWRPYEAVLPHDAAPERIWLMPASGPGTIEIEWIAFYPRDDAGADPLQIWHFGSAISA</sequence>
<evidence type="ECO:0000256" key="1">
    <source>
        <dbReference type="ARBA" id="ARBA00008779"/>
    </source>
</evidence>
<dbReference type="GO" id="GO:0004065">
    <property type="term" value="F:arylsulfatase activity"/>
    <property type="evidence" value="ECO:0007669"/>
    <property type="project" value="UniProtKB-EC"/>
</dbReference>
<dbReference type="OrthoDB" id="6377047at2"/>
<dbReference type="PANTHER" id="PTHR42693:SF53">
    <property type="entry name" value="ENDO-4-O-SULFATASE"/>
    <property type="match status" value="1"/>
</dbReference>
<evidence type="ECO:0000313" key="4">
    <source>
        <dbReference type="EMBL" id="AKJ63758.1"/>
    </source>
</evidence>
<dbReference type="InterPro" id="IPR050738">
    <property type="entry name" value="Sulfatase"/>
</dbReference>
<comment type="similarity">
    <text evidence="1">Belongs to the sulfatase family.</text>
</comment>
<reference evidence="5" key="1">
    <citation type="submission" date="2015-02" db="EMBL/GenBank/DDBJ databases">
        <title>Description and complete genome sequence of the first cultured representative of the subdivision 5 of the Verrucomicrobia phylum.</title>
        <authorList>
            <person name="Spring S."/>
            <person name="Bunk B."/>
            <person name="Sproer C."/>
            <person name="Klenk H.-P."/>
        </authorList>
    </citation>
    <scope>NUCLEOTIDE SEQUENCE [LARGE SCALE GENOMIC DNA]</scope>
    <source>
        <strain evidence="5">L21-Fru-AB</strain>
    </source>
</reference>
<organism evidence="4 5">
    <name type="scientific">Kiritimatiella glycovorans</name>
    <dbReference type="NCBI Taxonomy" id="1307763"/>
    <lineage>
        <taxon>Bacteria</taxon>
        <taxon>Pseudomonadati</taxon>
        <taxon>Kiritimatiellota</taxon>
        <taxon>Kiritimatiellia</taxon>
        <taxon>Kiritimatiellales</taxon>
        <taxon>Kiritimatiellaceae</taxon>
        <taxon>Kiritimatiella</taxon>
    </lineage>
</organism>
<dbReference type="InterPro" id="IPR000917">
    <property type="entry name" value="Sulfatase_N"/>
</dbReference>
<feature type="domain" description="Sulfatase N-terminal" evidence="3">
    <location>
        <begin position="34"/>
        <end position="152"/>
    </location>
</feature>
<dbReference type="AlphaFoldDB" id="A0A0G3EBS4"/>
<dbReference type="InterPro" id="IPR006311">
    <property type="entry name" value="TAT_signal"/>
</dbReference>
<feature type="domain" description="Sulfatase N-terminal" evidence="3">
    <location>
        <begin position="264"/>
        <end position="350"/>
    </location>
</feature>
<evidence type="ECO:0000313" key="5">
    <source>
        <dbReference type="Proteomes" id="UP000035268"/>
    </source>
</evidence>
<dbReference type="EMBL" id="CP010904">
    <property type="protein sequence ID" value="AKJ63758.1"/>
    <property type="molecule type" value="Genomic_DNA"/>
</dbReference>
<protein>
    <submittedName>
        <fullName evidence="4">Arylsulfatase</fullName>
        <ecNumber evidence="4">3.1.6.1</ecNumber>
    </submittedName>
</protein>
<dbReference type="KEGG" id="vbl:L21SP4_00478"/>
<dbReference type="InterPro" id="IPR017850">
    <property type="entry name" value="Alkaline_phosphatase_core_sf"/>
</dbReference>
<evidence type="ECO:0000256" key="2">
    <source>
        <dbReference type="ARBA" id="ARBA00022801"/>
    </source>
</evidence>
<gene>
    <name evidence="4" type="primary">atsA_9</name>
    <name evidence="4" type="ORF">L21SP4_00478</name>
</gene>
<dbReference type="Proteomes" id="UP000035268">
    <property type="component" value="Chromosome"/>
</dbReference>
<keyword evidence="2 4" id="KW-0378">Hydrolase</keyword>
<dbReference type="STRING" id="1307763.L21SP4_00478"/>
<evidence type="ECO:0000259" key="3">
    <source>
        <dbReference type="Pfam" id="PF00884"/>
    </source>
</evidence>
<dbReference type="RefSeq" id="WP_144413726.1">
    <property type="nucleotide sequence ID" value="NZ_CP010904.1"/>
</dbReference>
<dbReference type="PATRIC" id="fig|1609981.3.peg.504"/>
<dbReference type="SUPFAM" id="SSF53649">
    <property type="entry name" value="Alkaline phosphatase-like"/>
    <property type="match status" value="1"/>
</dbReference>
<name>A0A0G3EBS4_9BACT</name>
<reference evidence="4 5" key="2">
    <citation type="journal article" date="2016" name="ISME J.">
        <title>Characterization of the first cultured representative of Verrucomicrobia subdivision 5 indicates the proposal of a novel phylum.</title>
        <authorList>
            <person name="Spring S."/>
            <person name="Bunk B."/>
            <person name="Sproer C."/>
            <person name="Schumann P."/>
            <person name="Rohde M."/>
            <person name="Tindall B.J."/>
            <person name="Klenk H.P."/>
        </authorList>
    </citation>
    <scope>NUCLEOTIDE SEQUENCE [LARGE SCALE GENOMIC DNA]</scope>
    <source>
        <strain evidence="4 5">L21-Fru-AB</strain>
    </source>
</reference>
<dbReference type="Gene3D" id="3.40.720.10">
    <property type="entry name" value="Alkaline Phosphatase, subunit A"/>
    <property type="match status" value="1"/>
</dbReference>
<keyword evidence="5" id="KW-1185">Reference proteome</keyword>
<dbReference type="PROSITE" id="PS51318">
    <property type="entry name" value="TAT"/>
    <property type="match status" value="1"/>
</dbReference>
<dbReference type="PANTHER" id="PTHR42693">
    <property type="entry name" value="ARYLSULFATASE FAMILY MEMBER"/>
    <property type="match status" value="1"/>
</dbReference>
<dbReference type="EC" id="3.1.6.1" evidence="4"/>